<reference evidence="2 3" key="1">
    <citation type="journal article" date="2009" name="Proc. Natl. Acad. Sci. U.S.A.">
        <title>The genomic basis of trophic strategy in marine bacteria.</title>
        <authorList>
            <person name="Lauro F.M."/>
            <person name="McDougald D."/>
            <person name="Thomas T."/>
            <person name="Williams T.J."/>
            <person name="Egan S."/>
            <person name="Rice S."/>
            <person name="DeMaere M.Z."/>
            <person name="Ting L."/>
            <person name="Ertan H."/>
            <person name="Johnson J."/>
            <person name="Ferriera S."/>
            <person name="Lapidus A."/>
            <person name="Anderson I."/>
            <person name="Kyrpides N."/>
            <person name="Munk A.C."/>
            <person name="Detter C."/>
            <person name="Han C.S."/>
            <person name="Brown M.V."/>
            <person name="Robb F.T."/>
            <person name="Kjelleberg S."/>
            <person name="Cavicchioli R."/>
        </authorList>
    </citation>
    <scope>NUCLEOTIDE SEQUENCE [LARGE SCALE GENOMIC DNA]</scope>
    <source>
        <strain evidence="3">DSM 13593 / LMG 18877 / RB2256</strain>
    </source>
</reference>
<proteinExistence type="predicted"/>
<evidence type="ECO:0000313" key="2">
    <source>
        <dbReference type="EMBL" id="ABF52538.1"/>
    </source>
</evidence>
<sequence length="86" mass="9794">MIVDVEATTSVRQAEMTAQRRMIERTQERFGIWPERLERDDMILIHRDGGDFGRVRGARSGAMRDIAPDEQRGNRQKSTRPGGVAP</sequence>
<gene>
    <name evidence="2" type="ordered locus">Sala_0819</name>
</gene>
<dbReference type="EMBL" id="CP000356">
    <property type="protein sequence ID" value="ABF52538.1"/>
    <property type="molecule type" value="Genomic_DNA"/>
</dbReference>
<dbReference type="KEGG" id="sal:Sala_0819"/>
<dbReference type="eggNOG" id="COG3039">
    <property type="taxonomic scope" value="Bacteria"/>
</dbReference>
<protein>
    <submittedName>
        <fullName evidence="2">Uncharacterized protein</fullName>
    </submittedName>
</protein>
<dbReference type="HOGENOM" id="CLU_2496276_0_0_5"/>
<dbReference type="Proteomes" id="UP000006578">
    <property type="component" value="Chromosome"/>
</dbReference>
<evidence type="ECO:0000313" key="3">
    <source>
        <dbReference type="Proteomes" id="UP000006578"/>
    </source>
</evidence>
<dbReference type="AlphaFoldDB" id="Q1GUY4"/>
<organism evidence="2 3">
    <name type="scientific">Sphingopyxis alaskensis (strain DSM 13593 / LMG 18877 / RB2256)</name>
    <name type="common">Sphingomonas alaskensis</name>
    <dbReference type="NCBI Taxonomy" id="317655"/>
    <lineage>
        <taxon>Bacteria</taxon>
        <taxon>Pseudomonadati</taxon>
        <taxon>Pseudomonadota</taxon>
        <taxon>Alphaproteobacteria</taxon>
        <taxon>Sphingomonadales</taxon>
        <taxon>Sphingomonadaceae</taxon>
        <taxon>Sphingopyxis</taxon>
    </lineage>
</organism>
<keyword evidence="3" id="KW-1185">Reference proteome</keyword>
<name>Q1GUY4_SPHAL</name>
<feature type="region of interest" description="Disordered" evidence="1">
    <location>
        <begin position="49"/>
        <end position="86"/>
    </location>
</feature>
<evidence type="ECO:0000256" key="1">
    <source>
        <dbReference type="SAM" id="MobiDB-lite"/>
    </source>
</evidence>
<accession>Q1GUY4</accession>